<gene>
    <name evidence="2" type="ORF">PXEA_LOCUS21491</name>
</gene>
<dbReference type="AlphaFoldDB" id="A0A448X4S1"/>
<evidence type="ECO:0000313" key="2">
    <source>
        <dbReference type="EMBL" id="VEL28051.1"/>
    </source>
</evidence>
<proteinExistence type="predicted"/>
<dbReference type="EMBL" id="CAAALY010091950">
    <property type="protein sequence ID" value="VEL28051.1"/>
    <property type="molecule type" value="Genomic_DNA"/>
</dbReference>
<evidence type="ECO:0000313" key="3">
    <source>
        <dbReference type="Proteomes" id="UP000784294"/>
    </source>
</evidence>
<comment type="caution">
    <text evidence="2">The sequence shown here is derived from an EMBL/GenBank/DDBJ whole genome shotgun (WGS) entry which is preliminary data.</text>
</comment>
<sequence length="96" mass="10495">MTPPQAIARPSPSQTGSRLQKGSHPNHLMTTLAWLPHAWPHADAAGILAAGLMQHLANAHPVRFSDRGEGGDCSTHYFLINLTIMHFRNLLSINHS</sequence>
<reference evidence="2" key="1">
    <citation type="submission" date="2018-11" db="EMBL/GenBank/DDBJ databases">
        <authorList>
            <consortium name="Pathogen Informatics"/>
        </authorList>
    </citation>
    <scope>NUCLEOTIDE SEQUENCE</scope>
</reference>
<dbReference type="Proteomes" id="UP000784294">
    <property type="component" value="Unassembled WGS sequence"/>
</dbReference>
<name>A0A448X4S1_9PLAT</name>
<feature type="compositionally biased region" description="Polar residues" evidence="1">
    <location>
        <begin position="11"/>
        <end position="20"/>
    </location>
</feature>
<accession>A0A448X4S1</accession>
<evidence type="ECO:0000256" key="1">
    <source>
        <dbReference type="SAM" id="MobiDB-lite"/>
    </source>
</evidence>
<protein>
    <submittedName>
        <fullName evidence="2">Uncharacterized protein</fullName>
    </submittedName>
</protein>
<keyword evidence="3" id="KW-1185">Reference proteome</keyword>
<feature type="region of interest" description="Disordered" evidence="1">
    <location>
        <begin position="1"/>
        <end position="24"/>
    </location>
</feature>
<organism evidence="2 3">
    <name type="scientific">Protopolystoma xenopodis</name>
    <dbReference type="NCBI Taxonomy" id="117903"/>
    <lineage>
        <taxon>Eukaryota</taxon>
        <taxon>Metazoa</taxon>
        <taxon>Spiralia</taxon>
        <taxon>Lophotrochozoa</taxon>
        <taxon>Platyhelminthes</taxon>
        <taxon>Monogenea</taxon>
        <taxon>Polyopisthocotylea</taxon>
        <taxon>Polystomatidea</taxon>
        <taxon>Polystomatidae</taxon>
        <taxon>Protopolystoma</taxon>
    </lineage>
</organism>